<dbReference type="PANTHER" id="PTHR24178">
    <property type="entry name" value="MOLTING PROTEIN MLT-4"/>
    <property type="match status" value="1"/>
</dbReference>
<name>A0A0A2JH94_PENEN</name>
<accession>A0A0A2JH94</accession>
<dbReference type="OrthoDB" id="823504at2759"/>
<dbReference type="EMBL" id="JQFZ01000281">
    <property type="protein sequence ID" value="KGO51660.1"/>
    <property type="molecule type" value="Genomic_DNA"/>
</dbReference>
<keyword evidence="2 3" id="KW-0040">ANK repeat</keyword>
<evidence type="ECO:0008006" key="7">
    <source>
        <dbReference type="Google" id="ProtNLM"/>
    </source>
</evidence>
<protein>
    <recommendedName>
        <fullName evidence="7">Ankyrin repeat-containing domain-containing protein</fullName>
    </recommendedName>
</protein>
<proteinExistence type="predicted"/>
<dbReference type="STRING" id="27334.A0A0A2JH94"/>
<keyword evidence="1" id="KW-0677">Repeat</keyword>
<feature type="region of interest" description="Disordered" evidence="4">
    <location>
        <begin position="202"/>
        <end position="223"/>
    </location>
</feature>
<sequence length="555" mass="61562">MADMGIVELASHDTDNSPLYEDPEQGLLGHIVAANDTAALQLYHASLHTRVFWEAYSPSYGHPFRVAEDHGSCDALRVLLLIYLTDPFYRASPEYPPLGEYLACLKFSPIHVACEAADRDFTLWLLSVKELNGGDAPLLGRLDRDVDCGGRTPLICAVGGLRLGGDVERREAFIYFLLDELGCQVRESDIYYSSVRGREEQRREEGRAAVAGDADSDDTNAEVEEYEEEKELKYSVLDAAIPHASYRMTARLIDAGADVHAWQSWSDSYVWNSSECIIQEGTKGVTALHIASLYGNLEGMRALVDHGGVSVAEMVSRADDHGRIPLHWALLGAADEGPHMVDAEEGNDPEEIPAEDGMTPRSRRMVDTVKWLLEANPDTINARDRQGATVFNYAVKSRAAGIAGILAVLKILFDAGPRASILNHIPNEEFDPVGTTTGMTTVLHDTVDQRYRRLEKLRGERFTEPIEILLAHGADARLCLHRLCAGNWYEPISLVMLDRLLESPTNINDTDPDGGTAMHYLVRYLNQIEAARQLVSRGADVSMVISREIRLFMRL</sequence>
<evidence type="ECO:0000256" key="4">
    <source>
        <dbReference type="SAM" id="MobiDB-lite"/>
    </source>
</evidence>
<keyword evidence="6" id="KW-1185">Reference proteome</keyword>
<dbReference type="AlphaFoldDB" id="A0A0A2JH94"/>
<dbReference type="SMART" id="SM00248">
    <property type="entry name" value="ANK"/>
    <property type="match status" value="8"/>
</dbReference>
<dbReference type="PROSITE" id="PS50297">
    <property type="entry name" value="ANK_REP_REGION"/>
    <property type="match status" value="1"/>
</dbReference>
<dbReference type="Proteomes" id="UP000030143">
    <property type="component" value="Unassembled WGS sequence"/>
</dbReference>
<dbReference type="Pfam" id="PF13606">
    <property type="entry name" value="Ank_3"/>
    <property type="match status" value="1"/>
</dbReference>
<dbReference type="InterPro" id="IPR002110">
    <property type="entry name" value="Ankyrin_rpt"/>
</dbReference>
<dbReference type="PhylomeDB" id="A0A0A2JH94"/>
<reference evidence="5 6" key="1">
    <citation type="journal article" date="2015" name="Mol. Plant Microbe Interact.">
        <title>Genome, transcriptome, and functional analyses of Penicillium expansum provide new insights into secondary metabolism and pathogenicity.</title>
        <authorList>
            <person name="Ballester A.R."/>
            <person name="Marcet-Houben M."/>
            <person name="Levin E."/>
            <person name="Sela N."/>
            <person name="Selma-Lazaro C."/>
            <person name="Carmona L."/>
            <person name="Wisniewski M."/>
            <person name="Droby S."/>
            <person name="Gonzalez-Candelas L."/>
            <person name="Gabaldon T."/>
        </authorList>
    </citation>
    <scope>NUCLEOTIDE SEQUENCE [LARGE SCALE GENOMIC DNA]</scope>
    <source>
        <strain evidence="5 6">MD-8</strain>
    </source>
</reference>
<evidence type="ECO:0000256" key="2">
    <source>
        <dbReference type="ARBA" id="ARBA00023043"/>
    </source>
</evidence>
<dbReference type="VEuPathDB" id="FungiDB:PEXP_080720"/>
<evidence type="ECO:0000256" key="3">
    <source>
        <dbReference type="PROSITE-ProRule" id="PRU00023"/>
    </source>
</evidence>
<gene>
    <name evidence="5" type="ORF">PEX2_007770</name>
</gene>
<evidence type="ECO:0000256" key="1">
    <source>
        <dbReference type="ARBA" id="ARBA00022737"/>
    </source>
</evidence>
<feature type="compositionally biased region" description="Acidic residues" evidence="4">
    <location>
        <begin position="214"/>
        <end position="223"/>
    </location>
</feature>
<dbReference type="GeneID" id="27673473"/>
<dbReference type="RefSeq" id="XP_016594580.1">
    <property type="nucleotide sequence ID" value="XM_016738054.1"/>
</dbReference>
<evidence type="ECO:0000313" key="5">
    <source>
        <dbReference type="EMBL" id="KGO51660.1"/>
    </source>
</evidence>
<comment type="caution">
    <text evidence="5">The sequence shown here is derived from an EMBL/GenBank/DDBJ whole genome shotgun (WGS) entry which is preliminary data.</text>
</comment>
<dbReference type="PROSITE" id="PS50088">
    <property type="entry name" value="ANK_REPEAT"/>
    <property type="match status" value="1"/>
</dbReference>
<dbReference type="InterPro" id="IPR036770">
    <property type="entry name" value="Ankyrin_rpt-contain_sf"/>
</dbReference>
<dbReference type="SUPFAM" id="SSF48403">
    <property type="entry name" value="Ankyrin repeat"/>
    <property type="match status" value="1"/>
</dbReference>
<dbReference type="Gene3D" id="1.25.40.20">
    <property type="entry name" value="Ankyrin repeat-containing domain"/>
    <property type="match status" value="2"/>
</dbReference>
<feature type="repeat" description="ANK" evidence="3">
    <location>
        <begin position="283"/>
        <end position="307"/>
    </location>
</feature>
<evidence type="ECO:0000313" key="6">
    <source>
        <dbReference type="Proteomes" id="UP000030143"/>
    </source>
</evidence>
<organism evidence="5 6">
    <name type="scientific">Penicillium expansum</name>
    <name type="common">Blue mold rot fungus</name>
    <dbReference type="NCBI Taxonomy" id="27334"/>
    <lineage>
        <taxon>Eukaryota</taxon>
        <taxon>Fungi</taxon>
        <taxon>Dikarya</taxon>
        <taxon>Ascomycota</taxon>
        <taxon>Pezizomycotina</taxon>
        <taxon>Eurotiomycetes</taxon>
        <taxon>Eurotiomycetidae</taxon>
        <taxon>Eurotiales</taxon>
        <taxon>Aspergillaceae</taxon>
        <taxon>Penicillium</taxon>
    </lineage>
</organism>
<dbReference type="HOGENOM" id="CLU_023339_0_0_1"/>